<dbReference type="InterPro" id="IPR015889">
    <property type="entry name" value="Intradiol_dOase_core"/>
</dbReference>
<dbReference type="InterPro" id="IPR006311">
    <property type="entry name" value="TAT_signal"/>
</dbReference>
<feature type="chain" id="PRO_5045850761" description="Intradiol ring-cleavage dioxygenases domain-containing protein" evidence="1">
    <location>
        <begin position="32"/>
        <end position="183"/>
    </location>
</feature>
<evidence type="ECO:0000256" key="1">
    <source>
        <dbReference type="SAM" id="SignalP"/>
    </source>
</evidence>
<evidence type="ECO:0000313" key="3">
    <source>
        <dbReference type="Proteomes" id="UP001597032"/>
    </source>
</evidence>
<dbReference type="PROSITE" id="PS51318">
    <property type="entry name" value="TAT"/>
    <property type="match status" value="1"/>
</dbReference>
<protein>
    <recommendedName>
        <fullName evidence="4">Intradiol ring-cleavage dioxygenases domain-containing protein</fullName>
    </recommendedName>
</protein>
<keyword evidence="1" id="KW-0732">Signal</keyword>
<keyword evidence="3" id="KW-1185">Reference proteome</keyword>
<accession>A0ABW2Z353</accession>
<organism evidence="2 3">
    <name type="scientific">Lutibacter aestuarii</name>
    <dbReference type="NCBI Taxonomy" id="861111"/>
    <lineage>
        <taxon>Bacteria</taxon>
        <taxon>Pseudomonadati</taxon>
        <taxon>Bacteroidota</taxon>
        <taxon>Flavobacteriia</taxon>
        <taxon>Flavobacteriales</taxon>
        <taxon>Flavobacteriaceae</taxon>
        <taxon>Lutibacter</taxon>
    </lineage>
</organism>
<comment type="caution">
    <text evidence="2">The sequence shown here is derived from an EMBL/GenBank/DDBJ whole genome shotgun (WGS) entry which is preliminary data.</text>
</comment>
<evidence type="ECO:0000313" key="2">
    <source>
        <dbReference type="EMBL" id="MFD0760830.1"/>
    </source>
</evidence>
<feature type="signal peptide" evidence="1">
    <location>
        <begin position="1"/>
        <end position="31"/>
    </location>
</feature>
<name>A0ABW2Z353_9FLAO</name>
<dbReference type="EMBL" id="JBHTIC010000002">
    <property type="protein sequence ID" value="MFD0760830.1"/>
    <property type="molecule type" value="Genomic_DNA"/>
</dbReference>
<dbReference type="SUPFAM" id="SSF49482">
    <property type="entry name" value="Aromatic compound dioxygenase"/>
    <property type="match status" value="1"/>
</dbReference>
<dbReference type="Gene3D" id="2.60.130.10">
    <property type="entry name" value="Aromatic compound dioxygenase"/>
    <property type="match status" value="1"/>
</dbReference>
<evidence type="ECO:0008006" key="4">
    <source>
        <dbReference type="Google" id="ProtNLM"/>
    </source>
</evidence>
<reference evidence="3" key="1">
    <citation type="journal article" date="2019" name="Int. J. Syst. Evol. Microbiol.">
        <title>The Global Catalogue of Microorganisms (GCM) 10K type strain sequencing project: providing services to taxonomists for standard genome sequencing and annotation.</title>
        <authorList>
            <consortium name="The Broad Institute Genomics Platform"/>
            <consortium name="The Broad Institute Genome Sequencing Center for Infectious Disease"/>
            <person name="Wu L."/>
            <person name="Ma J."/>
        </authorList>
    </citation>
    <scope>NUCLEOTIDE SEQUENCE [LARGE SCALE GENOMIC DNA]</scope>
    <source>
        <strain evidence="3">CCUG 60022</strain>
    </source>
</reference>
<dbReference type="Proteomes" id="UP001597032">
    <property type="component" value="Unassembled WGS sequence"/>
</dbReference>
<proteinExistence type="predicted"/>
<dbReference type="RefSeq" id="WP_298263521.1">
    <property type="nucleotide sequence ID" value="NZ_JBHTIC010000002.1"/>
</dbReference>
<sequence length="183" mass="21150">MEYSSRRKFLQKTVLASTSIALLSNIQLANAFSFSNCPFEGYNSYAEEKNDLRNPFLSGKQISIKGQIFDKTGTNLLPNVCIEVWHLSPNSKSYKHRAKLKTDTKGNYHFITDFPNKEYGKSSRIYFKISNSETYYFTELVINSTGAHITDKHWYDNQLLDEHLFPITEEFENSSTITFNITL</sequence>
<gene>
    <name evidence="2" type="ORF">ACFQZW_01915</name>
</gene>